<reference evidence="6" key="1">
    <citation type="submission" date="2025-08" db="UniProtKB">
        <authorList>
            <consortium name="RefSeq"/>
        </authorList>
    </citation>
    <scope>IDENTIFICATION</scope>
    <source>
        <tissue evidence="6">Thorax and Abdomen</tissue>
    </source>
</reference>
<dbReference type="InterPro" id="IPR003100">
    <property type="entry name" value="PAZ_dom"/>
</dbReference>
<organism evidence="6">
    <name type="scientific">Neodiprion lecontei</name>
    <name type="common">Redheaded pine sawfly</name>
    <dbReference type="NCBI Taxonomy" id="441921"/>
    <lineage>
        <taxon>Eukaryota</taxon>
        <taxon>Metazoa</taxon>
        <taxon>Ecdysozoa</taxon>
        <taxon>Arthropoda</taxon>
        <taxon>Hexapoda</taxon>
        <taxon>Insecta</taxon>
        <taxon>Pterygota</taxon>
        <taxon>Neoptera</taxon>
        <taxon>Endopterygota</taxon>
        <taxon>Hymenoptera</taxon>
        <taxon>Tenthredinoidea</taxon>
        <taxon>Diprionidae</taxon>
        <taxon>Diprioninae</taxon>
        <taxon>Neodiprion</taxon>
    </lineage>
</organism>
<evidence type="ECO:0000313" key="6">
    <source>
        <dbReference type="RefSeq" id="XP_015514638.2"/>
    </source>
</evidence>
<gene>
    <name evidence="6" type="primary">LOC107220518</name>
</gene>
<feature type="compositionally biased region" description="Pro residues" evidence="2">
    <location>
        <begin position="279"/>
        <end position="290"/>
    </location>
</feature>
<feature type="compositionally biased region" description="Low complexity" evidence="2">
    <location>
        <begin position="267"/>
        <end position="278"/>
    </location>
</feature>
<feature type="compositionally biased region" description="Low complexity" evidence="2">
    <location>
        <begin position="312"/>
        <end position="330"/>
    </location>
</feature>
<feature type="compositionally biased region" description="Pro residues" evidence="2">
    <location>
        <begin position="29"/>
        <end position="54"/>
    </location>
</feature>
<dbReference type="InterPro" id="IPR012337">
    <property type="entry name" value="RNaseH-like_sf"/>
</dbReference>
<feature type="compositionally biased region" description="Pro residues" evidence="2">
    <location>
        <begin position="231"/>
        <end position="242"/>
    </location>
</feature>
<dbReference type="AlphaFoldDB" id="A0A6J0BLH4"/>
<feature type="compositionally biased region" description="Pro residues" evidence="2">
    <location>
        <begin position="106"/>
        <end position="117"/>
    </location>
</feature>
<dbReference type="SUPFAM" id="SSF53098">
    <property type="entry name" value="Ribonuclease H-like"/>
    <property type="match status" value="1"/>
</dbReference>
<evidence type="ECO:0000259" key="4">
    <source>
        <dbReference type="PROSITE" id="PS50822"/>
    </source>
</evidence>
<feature type="compositionally biased region" description="Pro residues" evidence="2">
    <location>
        <begin position="207"/>
        <end position="218"/>
    </location>
</feature>
<dbReference type="SUPFAM" id="SSF101690">
    <property type="entry name" value="PAZ domain"/>
    <property type="match status" value="1"/>
</dbReference>
<dbReference type="PROSITE" id="PS50821">
    <property type="entry name" value="PAZ"/>
    <property type="match status" value="1"/>
</dbReference>
<dbReference type="RefSeq" id="XP_015514638.2">
    <property type="nucleotide sequence ID" value="XM_015659152.2"/>
</dbReference>
<dbReference type="InterPro" id="IPR036397">
    <property type="entry name" value="RNaseH_sf"/>
</dbReference>
<feature type="compositionally biased region" description="Low complexity" evidence="2">
    <location>
        <begin position="243"/>
        <end position="254"/>
    </location>
</feature>
<dbReference type="InterPro" id="IPR014811">
    <property type="entry name" value="ArgoL1"/>
</dbReference>
<evidence type="ECO:0000256" key="1">
    <source>
        <dbReference type="RuleBase" id="RU361178"/>
    </source>
</evidence>
<dbReference type="GO" id="GO:0003723">
    <property type="term" value="F:RNA binding"/>
    <property type="evidence" value="ECO:0007669"/>
    <property type="project" value="InterPro"/>
</dbReference>
<dbReference type="Pfam" id="PF08699">
    <property type="entry name" value="ArgoL1"/>
    <property type="match status" value="1"/>
</dbReference>
<dbReference type="SMART" id="SM01163">
    <property type="entry name" value="DUF1785"/>
    <property type="match status" value="1"/>
</dbReference>
<keyword evidence="5" id="KW-1185">Reference proteome</keyword>
<dbReference type="SMART" id="SM00949">
    <property type="entry name" value="PAZ"/>
    <property type="match status" value="1"/>
</dbReference>
<dbReference type="CDD" id="cd02846">
    <property type="entry name" value="PAZ_argonaute_like"/>
    <property type="match status" value="1"/>
</dbReference>
<dbReference type="Gene3D" id="3.30.420.10">
    <property type="entry name" value="Ribonuclease H-like superfamily/Ribonuclease H"/>
    <property type="match status" value="1"/>
</dbReference>
<dbReference type="Proteomes" id="UP000829291">
    <property type="component" value="Chromosome 1"/>
</dbReference>
<dbReference type="Pfam" id="PF16486">
    <property type="entry name" value="ArgoN"/>
    <property type="match status" value="1"/>
</dbReference>
<evidence type="ECO:0000313" key="5">
    <source>
        <dbReference type="Proteomes" id="UP000829291"/>
    </source>
</evidence>
<dbReference type="InterPro" id="IPR003165">
    <property type="entry name" value="Piwi"/>
</dbReference>
<dbReference type="OrthoDB" id="10252740at2759"/>
<feature type="compositionally biased region" description="Low complexity" evidence="2">
    <location>
        <begin position="195"/>
        <end position="206"/>
    </location>
</feature>
<dbReference type="Gene3D" id="2.170.260.10">
    <property type="entry name" value="paz domain"/>
    <property type="match status" value="1"/>
</dbReference>
<feature type="compositionally biased region" description="Low complexity" evidence="2">
    <location>
        <begin position="219"/>
        <end position="230"/>
    </location>
</feature>
<feature type="domain" description="PAZ" evidence="3">
    <location>
        <begin position="554"/>
        <end position="666"/>
    </location>
</feature>
<dbReference type="PANTHER" id="PTHR22891">
    <property type="entry name" value="EUKARYOTIC TRANSLATION INITIATION FACTOR 2C"/>
    <property type="match status" value="1"/>
</dbReference>
<accession>A0A6J0BLH4</accession>
<dbReference type="SMART" id="SM00950">
    <property type="entry name" value="Piwi"/>
    <property type="match status" value="1"/>
</dbReference>
<feature type="compositionally biased region" description="Polar residues" evidence="2">
    <location>
        <begin position="12"/>
        <end position="24"/>
    </location>
</feature>
<evidence type="ECO:0000259" key="3">
    <source>
        <dbReference type="PROSITE" id="PS50821"/>
    </source>
</evidence>
<dbReference type="Gene3D" id="3.40.50.2300">
    <property type="match status" value="1"/>
</dbReference>
<feature type="region of interest" description="Disordered" evidence="2">
    <location>
        <begin position="1"/>
        <end position="340"/>
    </location>
</feature>
<feature type="domain" description="Piwi" evidence="4">
    <location>
        <begin position="830"/>
        <end position="1135"/>
    </location>
</feature>
<comment type="similarity">
    <text evidence="1">Belongs to the argonaute family.</text>
</comment>
<evidence type="ECO:0000256" key="2">
    <source>
        <dbReference type="SAM" id="MobiDB-lite"/>
    </source>
</evidence>
<feature type="compositionally biased region" description="Pro residues" evidence="2">
    <location>
        <begin position="298"/>
        <end position="311"/>
    </location>
</feature>
<dbReference type="Pfam" id="PF02170">
    <property type="entry name" value="PAZ"/>
    <property type="match status" value="1"/>
</dbReference>
<dbReference type="KEGG" id="nlo:107220518"/>
<dbReference type="GeneID" id="107220518"/>
<feature type="compositionally biased region" description="Basic and acidic residues" evidence="2">
    <location>
        <begin position="55"/>
        <end position="64"/>
    </location>
</feature>
<sequence length="1166" mass="129697">MTKKRGKKGKQQDTGQASKSQPAATVSEPGPPPKAAPENPPSGPPSTSSTPPPRGVDRGEDPHPKGRGRGRGRGTTSEPQAPGPGRGAGSTGGPPFQGPLAQGPRPQTPPARGPRPQAPSSQPQQVPQQQPSPQHGLPQQQGPRQPGPQQVPRQQSPWQGPPQQQGPRQPGPQQVPRQQSPWQGPPQQPGPRQPGPQQVPQQQSPWQGPPQQPGPRQPGPQQVPQQQSPWQGPPQQPGPRQPGPQQVPQQQSPWQGPPQQPGPRQPGPQQVPQQQSPWQGPPQQPGPRQPGPQQVPQQPGPRQGPPQPSPQRGPSQQQGPRQTPQQQPQQTDSAKSVESLQEGIAKMSLIPCRKNPAKAGTMGRPIVVEANVVSLKFNSNFNPHAVHYDISFDPDKPKFMLRRTYDAIHEKYFPNRHPAFDGRRNLYSSGVLPFGDGMKAEIEVYNPEREQNKTYKVVISRVADIDLSWLPRVAPGMPQIEQTAVQAIDVVLRHGAASKCVQVGRSFFQPPKGHIVDLGNGMELWVGMFQSAIIGWKPYLNVDVAHKGFPKAINIVEYMREICGSRFSPKDVEYNKINIAKQLKGLKVIYEIPGHPTSKRTQRINDLMQSAVKSIFTLDNGSKTSVYDYFRKEKNYTIKNPELPCVWVGGRNRQIYVPAELCTIVPGQVTIKKMDEIQTSNMIKAAATSTDIRKQKIMNAFASINFNNDPCVKEFGLSVGGGFEKVPARVLDPPVLMYDRQVRVSRGTWRASRFSNAADLQPKTWTILNLNGRYTRENDLYRLADDLISNAIKCGMNLGEALTPFVTLDPPTRDVRGINNFFQQNKNLKLIIVVIPDRGSAYSKVKQAAEIHIGVLTQCIKARTVGRLSEATTSNILLKINSKLNGVNHMIMDNNLKPKCLMKPCIIIGADVTHPPPDAVDVPSIAAVAASHDARAQFKYNIKCQLQPPREEIILDLQRMVKEQLLFFYKSTGYQPQQIIFYRDGVSEGQFAQVLSRELPAIQRACGQLNANYKPPITFLVVQKRHHVRLFPTDERNSDDARKNFNVQAGTVVDTMITHPSHIDFYLVSHASIQGMARPTKYRCLWDDSKMSEDEIEQLTYYLCHMFSRCTRSVSYPAPTYYAHLAAYRARVHTEEVPINIHNLIEEQRKKLTLHEGIIENPMFFV</sequence>
<feature type="compositionally biased region" description="Low complexity" evidence="2">
    <location>
        <begin position="118"/>
        <end position="182"/>
    </location>
</feature>
<proteinExistence type="inferred from homology"/>
<dbReference type="InterPro" id="IPR045246">
    <property type="entry name" value="Piwi_ago-like"/>
</dbReference>
<dbReference type="CDD" id="cd04657">
    <property type="entry name" value="Piwi_ago-like"/>
    <property type="match status" value="1"/>
</dbReference>
<feature type="compositionally biased region" description="Pro residues" evidence="2">
    <location>
        <begin position="255"/>
        <end position="266"/>
    </location>
</feature>
<dbReference type="InterPro" id="IPR036085">
    <property type="entry name" value="PAZ_dom_sf"/>
</dbReference>
<dbReference type="Pfam" id="PF02171">
    <property type="entry name" value="Piwi"/>
    <property type="match status" value="1"/>
</dbReference>
<dbReference type="PROSITE" id="PS50822">
    <property type="entry name" value="PIWI"/>
    <property type="match status" value="1"/>
</dbReference>
<feature type="compositionally biased region" description="Pro residues" evidence="2">
    <location>
        <begin position="183"/>
        <end position="194"/>
    </location>
</feature>
<dbReference type="InParanoid" id="A0A6J0BLH4"/>
<name>A0A6J0BLH4_NEOLC</name>
<dbReference type="InterPro" id="IPR032474">
    <property type="entry name" value="Argonaute_N"/>
</dbReference>
<dbReference type="GO" id="GO:0034587">
    <property type="term" value="P:piRNA processing"/>
    <property type="evidence" value="ECO:0007669"/>
    <property type="project" value="UniProtKB-ARBA"/>
</dbReference>
<protein>
    <submittedName>
        <fullName evidence="6">Protein argonaute-2</fullName>
    </submittedName>
</protein>
<dbReference type="Pfam" id="PF16488">
    <property type="entry name" value="ArgoL2"/>
    <property type="match status" value="1"/>
</dbReference>
<dbReference type="InterPro" id="IPR032472">
    <property type="entry name" value="ArgoL2"/>
</dbReference>